<proteinExistence type="predicted"/>
<keyword evidence="2" id="KW-1185">Reference proteome</keyword>
<dbReference type="Proteomes" id="UP001143856">
    <property type="component" value="Unassembled WGS sequence"/>
</dbReference>
<sequence length="290" mass="32587">MAVNEIVTDPELATVLAASGDTRLQALQLVDQIAATGPMDAASTEAQLETSKQQKLLITNLAQLRGLHRAANFAARQTKAQTSEARQEVDRLHLQLQNLYYEQRHLQGEIAACESFELVPLALASTPTQDARQQVKVMVMPAALPVTPAFLDSSGGLPAKQDHEEQKQVNNKLIGVQNSHSYQQLPLISIEEFLTLKPEHTTDDENTLMVARIEHERNEREALEQKRMELLRRKQKLIADNKRRKDDLFNLDKELEKFIDVSIHATGLHFAAYNAKQSAKPITKLFDKNV</sequence>
<reference evidence="1" key="1">
    <citation type="submission" date="2022-10" db="EMBL/GenBank/DDBJ databases">
        <title>Genome Sequence of Xylaria curta.</title>
        <authorList>
            <person name="Buettner E."/>
        </authorList>
    </citation>
    <scope>NUCLEOTIDE SEQUENCE</scope>
    <source>
        <strain evidence="1">Babe10</strain>
    </source>
</reference>
<name>A0ACC1NWF6_9PEZI</name>
<evidence type="ECO:0000313" key="2">
    <source>
        <dbReference type="Proteomes" id="UP001143856"/>
    </source>
</evidence>
<comment type="caution">
    <text evidence="1">The sequence shown here is derived from an EMBL/GenBank/DDBJ whole genome shotgun (WGS) entry which is preliminary data.</text>
</comment>
<dbReference type="EMBL" id="JAPDGR010001385">
    <property type="protein sequence ID" value="KAJ2983275.1"/>
    <property type="molecule type" value="Genomic_DNA"/>
</dbReference>
<evidence type="ECO:0000313" key="1">
    <source>
        <dbReference type="EMBL" id="KAJ2983275.1"/>
    </source>
</evidence>
<gene>
    <name evidence="1" type="ORF">NUW58_g6279</name>
</gene>
<protein>
    <submittedName>
        <fullName evidence="1">Uncharacterized protein</fullName>
    </submittedName>
</protein>
<accession>A0ACC1NWF6</accession>
<organism evidence="1 2">
    <name type="scientific">Xylaria curta</name>
    <dbReference type="NCBI Taxonomy" id="42375"/>
    <lineage>
        <taxon>Eukaryota</taxon>
        <taxon>Fungi</taxon>
        <taxon>Dikarya</taxon>
        <taxon>Ascomycota</taxon>
        <taxon>Pezizomycotina</taxon>
        <taxon>Sordariomycetes</taxon>
        <taxon>Xylariomycetidae</taxon>
        <taxon>Xylariales</taxon>
        <taxon>Xylariaceae</taxon>
        <taxon>Xylaria</taxon>
    </lineage>
</organism>